<proteinExistence type="inferred from homology"/>
<dbReference type="Pfam" id="PF02055">
    <property type="entry name" value="Glyco_hydro_30"/>
    <property type="match status" value="1"/>
</dbReference>
<comment type="catalytic activity">
    <reaction evidence="11">
        <text>an N-acyl-1-beta-D-glucosyl-15-methylhexadecasphing-4-enine + H2O = an N-acyl-15-methylhexadecasphing-4-enine + D-glucose</text>
        <dbReference type="Rhea" id="RHEA:34755"/>
        <dbReference type="ChEBI" id="CHEBI:4167"/>
        <dbReference type="ChEBI" id="CHEBI:15377"/>
        <dbReference type="ChEBI" id="CHEBI:70815"/>
        <dbReference type="ChEBI" id="CHEBI:70846"/>
    </reaction>
    <physiologicalReaction direction="left-to-right" evidence="11">
        <dbReference type="Rhea" id="RHEA:34756"/>
    </physiologicalReaction>
</comment>
<comment type="similarity">
    <text evidence="4 12">Belongs to the glycosyl hydrolase 30 family.</text>
</comment>
<dbReference type="GO" id="GO:0032006">
    <property type="term" value="P:regulation of TOR signaling"/>
    <property type="evidence" value="ECO:0007669"/>
    <property type="project" value="UniProtKB-ARBA"/>
</dbReference>
<dbReference type="EC" id="3.2.1.45" evidence="5 12"/>
<dbReference type="EMBL" id="KZ308518">
    <property type="protein sequence ID" value="KAG8230905.1"/>
    <property type="molecule type" value="Genomic_DNA"/>
</dbReference>
<dbReference type="SUPFAM" id="SSF51011">
    <property type="entry name" value="Glycosyl hydrolase domain"/>
    <property type="match status" value="2"/>
</dbReference>
<dbReference type="GO" id="GO:0006066">
    <property type="term" value="P:alcohol metabolic process"/>
    <property type="evidence" value="ECO:0007669"/>
    <property type="project" value="UniProtKB-ARBA"/>
</dbReference>
<dbReference type="GO" id="GO:0005774">
    <property type="term" value="C:vacuolar membrane"/>
    <property type="evidence" value="ECO:0007669"/>
    <property type="project" value="UniProtKB-ARBA"/>
</dbReference>
<dbReference type="OrthoDB" id="2160638at2759"/>
<sequence>MGRIPASCIYIIVYLLSCTGLKLSKIFYIQILIFGTLSCLLGAANSGSAEQKGCVSRYYGDDSIVCVCNATYCDTLEAPQKGPIGAYALYSSSKDGLRFRHSTGNFSSTPSKESKAGTIVFTVDRTIRYQKVIGFGGAMTDAAGINIASLSEGAQDLLLRSYFSEEGLEFNVVRIPMGGSDFSTRPYSYDDESMDVNLTHFKLAKEDTKYKIPFLERLIKMSPKEILLFGSVWSAPKWMKTNGDFIGKGRLKDEYYQLWADYFIKFLNEYESRGFKFWGITTQNEPTDGNLPNFSFNCMGWTADQTRKWVAENLGPTLHANGYEDLQLLVMDDSRFSLPSWPNTLFADDLVKKYATGIAVHWYVDFVLGPRVLNETHYLHPDKFLMYTEACNGDLPGEHNVLLGSWLRGEKYAHSVIETMNNWVTGWVDWNFALDLTGGPNWAKNNVDAAVIVNASADEFYKQPMFYALGHFAKFVPNGSQRVDLRGEEKVENAKATGDVEGIAFVTEENSTVVVLLNRGAEDATAVISDPERGELTENLPANSINTFVYY</sequence>
<evidence type="ECO:0000256" key="8">
    <source>
        <dbReference type="ARBA" id="ARBA00022919"/>
    </source>
</evidence>
<dbReference type="SUPFAM" id="SSF51445">
    <property type="entry name" value="(Trans)glycosidases"/>
    <property type="match status" value="1"/>
</dbReference>
<dbReference type="GO" id="GO:0005764">
    <property type="term" value="C:lysosome"/>
    <property type="evidence" value="ECO:0007669"/>
    <property type="project" value="UniProtKB-ARBA"/>
</dbReference>
<keyword evidence="6" id="KW-0732">Signal</keyword>
<evidence type="ECO:0000256" key="12">
    <source>
        <dbReference type="RuleBase" id="RU361188"/>
    </source>
</evidence>
<dbReference type="PANTHER" id="PTHR11069">
    <property type="entry name" value="GLUCOSYLCERAMIDASE"/>
    <property type="match status" value="1"/>
</dbReference>
<dbReference type="InterPro" id="IPR033453">
    <property type="entry name" value="Glyco_hydro_30_TIM-barrel"/>
</dbReference>
<name>A0A8K0K9L3_LADFU</name>
<evidence type="ECO:0000259" key="13">
    <source>
        <dbReference type="Pfam" id="PF02055"/>
    </source>
</evidence>
<dbReference type="Proteomes" id="UP000792457">
    <property type="component" value="Unassembled WGS sequence"/>
</dbReference>
<comment type="pathway">
    <text evidence="2">Lipid metabolism; sphingolipid metabolism.</text>
</comment>
<dbReference type="GO" id="GO:0005102">
    <property type="term" value="F:signaling receptor binding"/>
    <property type="evidence" value="ECO:0007669"/>
    <property type="project" value="UniProtKB-ARBA"/>
</dbReference>
<dbReference type="InterPro" id="IPR001139">
    <property type="entry name" value="Glyco_hydro_30"/>
</dbReference>
<evidence type="ECO:0000256" key="2">
    <source>
        <dbReference type="ARBA" id="ARBA00004760"/>
    </source>
</evidence>
<dbReference type="FunFam" id="3.20.20.80:FF:000030">
    <property type="entry name" value="Lysosomal acid glucosylceramidase"/>
    <property type="match status" value="1"/>
</dbReference>
<dbReference type="GO" id="GO:0007040">
    <property type="term" value="P:lysosome organization"/>
    <property type="evidence" value="ECO:0007669"/>
    <property type="project" value="UniProtKB-ARBA"/>
</dbReference>
<feature type="domain" description="Glycosyl hydrolase family 30 TIM-barrel" evidence="13">
    <location>
        <begin position="133"/>
        <end position="476"/>
    </location>
</feature>
<dbReference type="InterPro" id="IPR013780">
    <property type="entry name" value="Glyco_hydro_b"/>
</dbReference>
<comment type="catalytic activity">
    <reaction evidence="1">
        <text>a beta-D-glucosyl-(1&lt;-&gt;1')-N-acylsphing-4-enine + H2O = an N-acylsphing-4-enine + D-glucose</text>
        <dbReference type="Rhea" id="RHEA:13269"/>
        <dbReference type="ChEBI" id="CHEBI:4167"/>
        <dbReference type="ChEBI" id="CHEBI:15377"/>
        <dbReference type="ChEBI" id="CHEBI:22801"/>
        <dbReference type="ChEBI" id="CHEBI:52639"/>
        <dbReference type="EC" id="3.2.1.45"/>
    </reaction>
    <physiologicalReaction direction="left-to-right" evidence="1">
        <dbReference type="Rhea" id="RHEA:13270"/>
    </physiologicalReaction>
</comment>
<dbReference type="GO" id="GO:0042391">
    <property type="term" value="P:regulation of membrane potential"/>
    <property type="evidence" value="ECO:0007669"/>
    <property type="project" value="UniProtKB-ARBA"/>
</dbReference>
<keyword evidence="9 12" id="KW-0443">Lipid metabolism</keyword>
<evidence type="ECO:0000256" key="11">
    <source>
        <dbReference type="ARBA" id="ARBA00051345"/>
    </source>
</evidence>
<evidence type="ECO:0000259" key="14">
    <source>
        <dbReference type="Pfam" id="PF17189"/>
    </source>
</evidence>
<evidence type="ECO:0000256" key="9">
    <source>
        <dbReference type="ARBA" id="ARBA00023098"/>
    </source>
</evidence>
<dbReference type="GO" id="GO:0016758">
    <property type="term" value="F:hexosyltransferase activity"/>
    <property type="evidence" value="ECO:0007669"/>
    <property type="project" value="UniProtKB-ARBA"/>
</dbReference>
<comment type="caution">
    <text evidence="15">The sequence shown here is derived from an EMBL/GenBank/DDBJ whole genome shotgun (WGS) entry which is preliminary data.</text>
</comment>
<gene>
    <name evidence="15" type="ORF">J437_LFUL002937</name>
</gene>
<protein>
    <recommendedName>
        <fullName evidence="5 12">Glucosylceramidase</fullName>
        <ecNumber evidence="5 12">3.2.1.45</ecNumber>
    </recommendedName>
</protein>
<evidence type="ECO:0000256" key="5">
    <source>
        <dbReference type="ARBA" id="ARBA00012658"/>
    </source>
</evidence>
<dbReference type="AlphaFoldDB" id="A0A8K0K9L3"/>
<evidence type="ECO:0000256" key="10">
    <source>
        <dbReference type="ARBA" id="ARBA00050474"/>
    </source>
</evidence>
<evidence type="ECO:0000313" key="15">
    <source>
        <dbReference type="EMBL" id="KAG8230905.1"/>
    </source>
</evidence>
<dbReference type="GO" id="GO:0006914">
    <property type="term" value="P:autophagy"/>
    <property type="evidence" value="ECO:0007669"/>
    <property type="project" value="UniProtKB-ARBA"/>
</dbReference>
<dbReference type="GO" id="GO:0008202">
    <property type="term" value="P:steroid metabolic process"/>
    <property type="evidence" value="ECO:0007669"/>
    <property type="project" value="UniProtKB-ARBA"/>
</dbReference>
<dbReference type="Pfam" id="PF17189">
    <property type="entry name" value="Glyco_hydro_30C"/>
    <property type="match status" value="1"/>
</dbReference>
<reference evidence="15" key="2">
    <citation type="submission" date="2017-10" db="EMBL/GenBank/DDBJ databases">
        <title>Ladona fulva Genome sequencing and assembly.</title>
        <authorList>
            <person name="Murali S."/>
            <person name="Richards S."/>
            <person name="Bandaranaike D."/>
            <person name="Bellair M."/>
            <person name="Blankenburg K."/>
            <person name="Chao H."/>
            <person name="Dinh H."/>
            <person name="Doddapaneni H."/>
            <person name="Dugan-Rocha S."/>
            <person name="Elkadiri S."/>
            <person name="Gnanaolivu R."/>
            <person name="Hernandez B."/>
            <person name="Skinner E."/>
            <person name="Javaid M."/>
            <person name="Lee S."/>
            <person name="Li M."/>
            <person name="Ming W."/>
            <person name="Munidasa M."/>
            <person name="Muniz J."/>
            <person name="Nguyen L."/>
            <person name="Hughes D."/>
            <person name="Osuji N."/>
            <person name="Pu L.-L."/>
            <person name="Puazo M."/>
            <person name="Qu C."/>
            <person name="Quiroz J."/>
            <person name="Raj R."/>
            <person name="Weissenberger G."/>
            <person name="Xin Y."/>
            <person name="Zou X."/>
            <person name="Han Y."/>
            <person name="Worley K."/>
            <person name="Muzny D."/>
            <person name="Gibbs R."/>
        </authorList>
    </citation>
    <scope>NUCLEOTIDE SEQUENCE</scope>
    <source>
        <strain evidence="15">Sampled in the wild</strain>
    </source>
</reference>
<keyword evidence="12" id="KW-0326">Glycosidase</keyword>
<organism evidence="15 16">
    <name type="scientific">Ladona fulva</name>
    <name type="common">Scarce chaser dragonfly</name>
    <name type="synonym">Libellula fulva</name>
    <dbReference type="NCBI Taxonomy" id="123851"/>
    <lineage>
        <taxon>Eukaryota</taxon>
        <taxon>Metazoa</taxon>
        <taxon>Ecdysozoa</taxon>
        <taxon>Arthropoda</taxon>
        <taxon>Hexapoda</taxon>
        <taxon>Insecta</taxon>
        <taxon>Pterygota</taxon>
        <taxon>Palaeoptera</taxon>
        <taxon>Odonata</taxon>
        <taxon>Epiprocta</taxon>
        <taxon>Anisoptera</taxon>
        <taxon>Libelluloidea</taxon>
        <taxon>Libellulidae</taxon>
        <taxon>Ladona</taxon>
    </lineage>
</organism>
<evidence type="ECO:0000256" key="6">
    <source>
        <dbReference type="ARBA" id="ARBA00022729"/>
    </source>
</evidence>
<dbReference type="GO" id="GO:0006680">
    <property type="term" value="P:glucosylceramide catabolic process"/>
    <property type="evidence" value="ECO:0007669"/>
    <property type="project" value="TreeGrafter"/>
</dbReference>
<keyword evidence="7 12" id="KW-0378">Hydrolase</keyword>
<evidence type="ECO:0000256" key="3">
    <source>
        <dbReference type="ARBA" id="ARBA00004991"/>
    </source>
</evidence>
<keyword evidence="16" id="KW-1185">Reference proteome</keyword>
<evidence type="ECO:0000313" key="16">
    <source>
        <dbReference type="Proteomes" id="UP000792457"/>
    </source>
</evidence>
<feature type="domain" description="Glycosyl hydrolase family 30 beta sandwich" evidence="14">
    <location>
        <begin position="479"/>
        <end position="548"/>
    </location>
</feature>
<comment type="catalytic activity">
    <reaction evidence="10">
        <text>a beta-D-glucosylceramide + H2O = an N-acyl-sphingoid base + D-glucose</text>
        <dbReference type="Rhea" id="RHEA:81447"/>
        <dbReference type="ChEBI" id="CHEBI:4167"/>
        <dbReference type="ChEBI" id="CHEBI:15377"/>
        <dbReference type="ChEBI" id="CHEBI:83264"/>
        <dbReference type="ChEBI" id="CHEBI:83273"/>
    </reaction>
    <physiologicalReaction direction="left-to-right" evidence="10">
        <dbReference type="Rhea" id="RHEA:81448"/>
    </physiologicalReaction>
</comment>
<keyword evidence="8 12" id="KW-0746">Sphingolipid metabolism</keyword>
<dbReference type="InterPro" id="IPR017853">
    <property type="entry name" value="GH"/>
</dbReference>
<dbReference type="GO" id="GO:0016241">
    <property type="term" value="P:regulation of macroautophagy"/>
    <property type="evidence" value="ECO:0007669"/>
    <property type="project" value="UniProtKB-ARBA"/>
</dbReference>
<dbReference type="PANTHER" id="PTHR11069:SF23">
    <property type="entry name" value="LYSOSOMAL ACID GLUCOSYLCERAMIDASE"/>
    <property type="match status" value="1"/>
</dbReference>
<comment type="pathway">
    <text evidence="3">Sphingolipid metabolism.</text>
</comment>
<dbReference type="Gene3D" id="3.20.20.80">
    <property type="entry name" value="Glycosidases"/>
    <property type="match status" value="1"/>
</dbReference>
<dbReference type="GO" id="GO:0010605">
    <property type="term" value="P:negative regulation of macromolecule metabolic process"/>
    <property type="evidence" value="ECO:0007669"/>
    <property type="project" value="UniProtKB-ARBA"/>
</dbReference>
<evidence type="ECO:0000256" key="4">
    <source>
        <dbReference type="ARBA" id="ARBA00005382"/>
    </source>
</evidence>
<reference evidence="15" key="1">
    <citation type="submission" date="2013-04" db="EMBL/GenBank/DDBJ databases">
        <authorList>
            <person name="Qu J."/>
            <person name="Murali S.C."/>
            <person name="Bandaranaike D."/>
            <person name="Bellair M."/>
            <person name="Blankenburg K."/>
            <person name="Chao H."/>
            <person name="Dinh H."/>
            <person name="Doddapaneni H."/>
            <person name="Downs B."/>
            <person name="Dugan-Rocha S."/>
            <person name="Elkadiri S."/>
            <person name="Gnanaolivu R.D."/>
            <person name="Hernandez B."/>
            <person name="Javaid M."/>
            <person name="Jayaseelan J.C."/>
            <person name="Lee S."/>
            <person name="Li M."/>
            <person name="Ming W."/>
            <person name="Munidasa M."/>
            <person name="Muniz J."/>
            <person name="Nguyen L."/>
            <person name="Ongeri F."/>
            <person name="Osuji N."/>
            <person name="Pu L.-L."/>
            <person name="Puazo M."/>
            <person name="Qu C."/>
            <person name="Quiroz J."/>
            <person name="Raj R."/>
            <person name="Weissenberger G."/>
            <person name="Xin Y."/>
            <person name="Zou X."/>
            <person name="Han Y."/>
            <person name="Richards S."/>
            <person name="Worley K."/>
            <person name="Muzny D."/>
            <person name="Gibbs R."/>
        </authorList>
    </citation>
    <scope>NUCLEOTIDE SEQUENCE</scope>
    <source>
        <strain evidence="15">Sampled in the wild</strain>
    </source>
</reference>
<dbReference type="PRINTS" id="PR00843">
    <property type="entry name" value="GLHYDRLASE30"/>
</dbReference>
<dbReference type="InterPro" id="IPR033452">
    <property type="entry name" value="GH30_C"/>
</dbReference>
<dbReference type="Gene3D" id="2.60.40.1180">
    <property type="entry name" value="Golgi alpha-mannosidase II"/>
    <property type="match status" value="1"/>
</dbReference>
<dbReference type="GO" id="GO:0004348">
    <property type="term" value="F:glucosylceramidase activity"/>
    <property type="evidence" value="ECO:0007669"/>
    <property type="project" value="UniProtKB-EC"/>
</dbReference>
<dbReference type="GO" id="GO:0051246">
    <property type="term" value="P:regulation of protein metabolic process"/>
    <property type="evidence" value="ECO:0007669"/>
    <property type="project" value="UniProtKB-ARBA"/>
</dbReference>
<evidence type="ECO:0000256" key="7">
    <source>
        <dbReference type="ARBA" id="ARBA00022801"/>
    </source>
</evidence>
<accession>A0A8K0K9L3</accession>
<dbReference type="GO" id="GO:0030163">
    <property type="term" value="P:protein catabolic process"/>
    <property type="evidence" value="ECO:0007669"/>
    <property type="project" value="UniProtKB-ARBA"/>
</dbReference>
<evidence type="ECO:0000256" key="1">
    <source>
        <dbReference type="ARBA" id="ARBA00001013"/>
    </source>
</evidence>